<dbReference type="InterPro" id="IPR036390">
    <property type="entry name" value="WH_DNA-bd_sf"/>
</dbReference>
<dbReference type="GO" id="GO:1900376">
    <property type="term" value="P:regulation of secondary metabolite biosynthetic process"/>
    <property type="evidence" value="ECO:0007669"/>
    <property type="project" value="TreeGrafter"/>
</dbReference>
<dbReference type="PATRIC" id="fig|269796.9.peg.1992"/>
<evidence type="ECO:0000256" key="1">
    <source>
        <dbReference type="ARBA" id="ARBA00007957"/>
    </source>
</evidence>
<feature type="binding site" evidence="7">
    <location>
        <position position="130"/>
    </location>
    <ligand>
        <name>Zn(2+)</name>
        <dbReference type="ChEBI" id="CHEBI:29105"/>
    </ligand>
</feature>
<reference evidence="9 10" key="1">
    <citation type="journal article" date="2011" name="Stand. Genomic Sci.">
        <title>Complete genome sequence of Rhodospirillum rubrum type strain (S1).</title>
        <authorList>
            <person name="Munk A.C."/>
            <person name="Copeland A."/>
            <person name="Lucas S."/>
            <person name="Lapidus A."/>
            <person name="Del Rio T.G."/>
            <person name="Barry K."/>
            <person name="Detter J.C."/>
            <person name="Hammon N."/>
            <person name="Israni S."/>
            <person name="Pitluck S."/>
            <person name="Brettin T."/>
            <person name="Bruce D."/>
            <person name="Han C."/>
            <person name="Tapia R."/>
            <person name="Gilna P."/>
            <person name="Schmutz J."/>
            <person name="Larimer F."/>
            <person name="Land M."/>
            <person name="Kyrpides N.C."/>
            <person name="Mavromatis K."/>
            <person name="Richardson P."/>
            <person name="Rohde M."/>
            <person name="Goker M."/>
            <person name="Klenk H.P."/>
            <person name="Zhang Y."/>
            <person name="Roberts G.P."/>
            <person name="Reslewic S."/>
            <person name="Schwartz D.C."/>
        </authorList>
    </citation>
    <scope>NUCLEOTIDE SEQUENCE [LARGE SCALE GENOMIC DNA]</scope>
    <source>
        <strain evidence="10">ATCC 11170 / ATH 1.1.1 / DSM 467 / LMG 4362 / NCIMB 8255 / S1</strain>
    </source>
</reference>
<evidence type="ECO:0000256" key="3">
    <source>
        <dbReference type="ARBA" id="ARBA00022833"/>
    </source>
</evidence>
<keyword evidence="3 7" id="KW-0862">Zinc</keyword>
<dbReference type="eggNOG" id="COG0735">
    <property type="taxonomic scope" value="Bacteria"/>
</dbReference>
<evidence type="ECO:0000256" key="4">
    <source>
        <dbReference type="ARBA" id="ARBA00023015"/>
    </source>
</evidence>
<dbReference type="PANTHER" id="PTHR33202:SF6">
    <property type="entry name" value="ZINC UPTAKE REGULATION PROTEIN"/>
    <property type="match status" value="1"/>
</dbReference>
<dbReference type="Pfam" id="PF01475">
    <property type="entry name" value="FUR"/>
    <property type="match status" value="1"/>
</dbReference>
<feature type="region of interest" description="Disordered" evidence="8">
    <location>
        <begin position="1"/>
        <end position="22"/>
    </location>
</feature>
<sequence>MTAASNDPSPSPFAPARPAEDHDHGACLRRGLAEAEAHCLDLGARLTAARRRVLDVLLREGGHGALGAYEIIDRMAARGDARPAPMSVYRALEFLIEVGLAHRISSLNAFVACAHPRRNHGAQFLVCRSCHAVIEIDDQECDDTLGRALDAAAQAAGFLAEAPVVEVPGLCRRCREG</sequence>
<keyword evidence="7" id="KW-0479">Metal-binding</keyword>
<dbReference type="GO" id="GO:0008270">
    <property type="term" value="F:zinc ion binding"/>
    <property type="evidence" value="ECO:0007669"/>
    <property type="project" value="TreeGrafter"/>
</dbReference>
<feature type="binding site" evidence="7">
    <location>
        <position position="171"/>
    </location>
    <ligand>
        <name>Zn(2+)</name>
        <dbReference type="ChEBI" id="CHEBI:29105"/>
    </ligand>
</feature>
<comment type="cofactor">
    <cofactor evidence="7">
        <name>Zn(2+)</name>
        <dbReference type="ChEBI" id="CHEBI:29105"/>
    </cofactor>
    <text evidence="7">Binds 1 zinc ion per subunit.</text>
</comment>
<feature type="binding site" evidence="7">
    <location>
        <position position="127"/>
    </location>
    <ligand>
        <name>Zn(2+)</name>
        <dbReference type="ChEBI" id="CHEBI:29105"/>
    </ligand>
</feature>
<dbReference type="InterPro" id="IPR002481">
    <property type="entry name" value="FUR"/>
</dbReference>
<keyword evidence="2" id="KW-0678">Repressor</keyword>
<dbReference type="Gene3D" id="3.30.1490.190">
    <property type="match status" value="1"/>
</dbReference>
<protein>
    <submittedName>
        <fullName evidence="9">Ferric uptake regulator (FUR) family</fullName>
    </submittedName>
</protein>
<evidence type="ECO:0000256" key="8">
    <source>
        <dbReference type="SAM" id="MobiDB-lite"/>
    </source>
</evidence>
<dbReference type="GO" id="GO:0005829">
    <property type="term" value="C:cytosol"/>
    <property type="evidence" value="ECO:0007669"/>
    <property type="project" value="TreeGrafter"/>
</dbReference>
<dbReference type="KEGG" id="rru:Rru_A1911"/>
<keyword evidence="6" id="KW-0804">Transcription</keyword>
<dbReference type="EnsemblBacteria" id="ABC22711">
    <property type="protein sequence ID" value="ABC22711"/>
    <property type="gene ID" value="Rru_A1911"/>
</dbReference>
<keyword evidence="4" id="KW-0805">Transcription regulation</keyword>
<evidence type="ECO:0000313" key="9">
    <source>
        <dbReference type="EMBL" id="ABC22711.1"/>
    </source>
</evidence>
<dbReference type="PANTHER" id="PTHR33202">
    <property type="entry name" value="ZINC UPTAKE REGULATION PROTEIN"/>
    <property type="match status" value="1"/>
</dbReference>
<gene>
    <name evidence="9" type="ordered locus">Rru_A1911</name>
</gene>
<evidence type="ECO:0000256" key="5">
    <source>
        <dbReference type="ARBA" id="ARBA00023125"/>
    </source>
</evidence>
<dbReference type="Proteomes" id="UP000001929">
    <property type="component" value="Chromosome"/>
</dbReference>
<name>Q2RT34_RHORT</name>
<dbReference type="InterPro" id="IPR043135">
    <property type="entry name" value="Fur_C"/>
</dbReference>
<dbReference type="PhylomeDB" id="Q2RT34"/>
<keyword evidence="5" id="KW-0238">DNA-binding</keyword>
<keyword evidence="10" id="KW-1185">Reference proteome</keyword>
<dbReference type="EMBL" id="CP000230">
    <property type="protein sequence ID" value="ABC22711.1"/>
    <property type="molecule type" value="Genomic_DNA"/>
</dbReference>
<dbReference type="SUPFAM" id="SSF46785">
    <property type="entry name" value="Winged helix' DNA-binding domain"/>
    <property type="match status" value="1"/>
</dbReference>
<dbReference type="HOGENOM" id="CLU_096072_2_1_5"/>
<dbReference type="GO" id="GO:0045892">
    <property type="term" value="P:negative regulation of DNA-templated transcription"/>
    <property type="evidence" value="ECO:0007669"/>
    <property type="project" value="TreeGrafter"/>
</dbReference>
<evidence type="ECO:0000313" key="10">
    <source>
        <dbReference type="Proteomes" id="UP000001929"/>
    </source>
</evidence>
<proteinExistence type="inferred from homology"/>
<evidence type="ECO:0000256" key="2">
    <source>
        <dbReference type="ARBA" id="ARBA00022491"/>
    </source>
</evidence>
<dbReference type="AlphaFoldDB" id="Q2RT34"/>
<dbReference type="Gene3D" id="1.10.10.10">
    <property type="entry name" value="Winged helix-like DNA-binding domain superfamily/Winged helix DNA-binding domain"/>
    <property type="match status" value="1"/>
</dbReference>
<dbReference type="GO" id="GO:0000976">
    <property type="term" value="F:transcription cis-regulatory region binding"/>
    <property type="evidence" value="ECO:0007669"/>
    <property type="project" value="TreeGrafter"/>
</dbReference>
<accession>Q2RT34</accession>
<evidence type="ECO:0000256" key="6">
    <source>
        <dbReference type="ARBA" id="ARBA00023163"/>
    </source>
</evidence>
<organism evidence="9 10">
    <name type="scientific">Rhodospirillum rubrum (strain ATCC 11170 / ATH 1.1.1 / DSM 467 / LMG 4362 / NCIMB 8255 / S1)</name>
    <dbReference type="NCBI Taxonomy" id="269796"/>
    <lineage>
        <taxon>Bacteria</taxon>
        <taxon>Pseudomonadati</taxon>
        <taxon>Pseudomonadota</taxon>
        <taxon>Alphaproteobacteria</taxon>
        <taxon>Rhodospirillales</taxon>
        <taxon>Rhodospirillaceae</taxon>
        <taxon>Rhodospirillum</taxon>
    </lineage>
</organism>
<dbReference type="RefSeq" id="WP_011389664.1">
    <property type="nucleotide sequence ID" value="NC_007643.1"/>
</dbReference>
<dbReference type="STRING" id="269796.Rru_A1911"/>
<evidence type="ECO:0000256" key="7">
    <source>
        <dbReference type="PIRSR" id="PIRSR602481-1"/>
    </source>
</evidence>
<dbReference type="GO" id="GO:0003700">
    <property type="term" value="F:DNA-binding transcription factor activity"/>
    <property type="evidence" value="ECO:0007669"/>
    <property type="project" value="InterPro"/>
</dbReference>
<feature type="binding site" evidence="7">
    <location>
        <position position="174"/>
    </location>
    <ligand>
        <name>Zn(2+)</name>
        <dbReference type="ChEBI" id="CHEBI:29105"/>
    </ligand>
</feature>
<comment type="similarity">
    <text evidence="1">Belongs to the Fur family.</text>
</comment>
<dbReference type="InterPro" id="IPR036388">
    <property type="entry name" value="WH-like_DNA-bd_sf"/>
</dbReference>